<accession>A0A5C6RUR0</accession>
<dbReference type="EMBL" id="VOOS01000002">
    <property type="protein sequence ID" value="TXB66071.1"/>
    <property type="molecule type" value="Genomic_DNA"/>
</dbReference>
<comment type="caution">
    <text evidence="2">The sequence shown here is derived from an EMBL/GenBank/DDBJ whole genome shotgun (WGS) entry which is preliminary data.</text>
</comment>
<keyword evidence="1" id="KW-0732">Signal</keyword>
<feature type="chain" id="PRO_5023038165" evidence="1">
    <location>
        <begin position="24"/>
        <end position="157"/>
    </location>
</feature>
<keyword evidence="3" id="KW-1185">Reference proteome</keyword>
<proteinExistence type="predicted"/>
<name>A0A5C6RUR0_9FLAO</name>
<reference evidence="2 3" key="1">
    <citation type="submission" date="2019-08" db="EMBL/GenBank/DDBJ databases">
        <title>Genome of Vicingus serpentipes NCIMB 15042.</title>
        <authorList>
            <person name="Bowman J.P."/>
        </authorList>
    </citation>
    <scope>NUCLEOTIDE SEQUENCE [LARGE SCALE GENOMIC DNA]</scope>
    <source>
        <strain evidence="2 3">NCIMB 15042</strain>
    </source>
</reference>
<evidence type="ECO:0000256" key="1">
    <source>
        <dbReference type="SAM" id="SignalP"/>
    </source>
</evidence>
<evidence type="ECO:0000313" key="2">
    <source>
        <dbReference type="EMBL" id="TXB66071.1"/>
    </source>
</evidence>
<sequence>MKTMKNIIAIALLSLFSFSSLFAQEIASCDATTIKNELKAELKPDYKYDSSKITRYTTSGDFQGKEIEVPLFEGEKYRLVFNITDADKNFQVYVYSEKAGTKNRKALFALKNVREEGKSVYVYEPEGQSKLYITYVIPPSLEGVKESCAAFMLGYKF</sequence>
<dbReference type="RefSeq" id="WP_147099498.1">
    <property type="nucleotide sequence ID" value="NZ_VOOS01000002.1"/>
</dbReference>
<organism evidence="2 3">
    <name type="scientific">Vicingus serpentipes</name>
    <dbReference type="NCBI Taxonomy" id="1926625"/>
    <lineage>
        <taxon>Bacteria</taxon>
        <taxon>Pseudomonadati</taxon>
        <taxon>Bacteroidota</taxon>
        <taxon>Flavobacteriia</taxon>
        <taxon>Flavobacteriales</taxon>
        <taxon>Vicingaceae</taxon>
        <taxon>Vicingus</taxon>
    </lineage>
</organism>
<gene>
    <name evidence="2" type="ORF">FRY74_05735</name>
</gene>
<evidence type="ECO:0000313" key="3">
    <source>
        <dbReference type="Proteomes" id="UP000321721"/>
    </source>
</evidence>
<protein>
    <submittedName>
        <fullName evidence="2">Uncharacterized protein</fullName>
    </submittedName>
</protein>
<dbReference type="Proteomes" id="UP000321721">
    <property type="component" value="Unassembled WGS sequence"/>
</dbReference>
<dbReference type="AlphaFoldDB" id="A0A5C6RUR0"/>
<feature type="signal peptide" evidence="1">
    <location>
        <begin position="1"/>
        <end position="23"/>
    </location>
</feature>